<protein>
    <submittedName>
        <fullName evidence="2">Uncharacterized protein</fullName>
    </submittedName>
</protein>
<proteinExistence type="predicted"/>
<evidence type="ECO:0000313" key="3">
    <source>
        <dbReference type="Proteomes" id="UP001283361"/>
    </source>
</evidence>
<evidence type="ECO:0000256" key="1">
    <source>
        <dbReference type="SAM" id="MobiDB-lite"/>
    </source>
</evidence>
<comment type="caution">
    <text evidence="2">The sequence shown here is derived from an EMBL/GenBank/DDBJ whole genome shotgun (WGS) entry which is preliminary data.</text>
</comment>
<dbReference type="AlphaFoldDB" id="A0AAE1DSI1"/>
<evidence type="ECO:0000313" key="2">
    <source>
        <dbReference type="EMBL" id="KAK3780043.1"/>
    </source>
</evidence>
<name>A0AAE1DSI1_9GAST</name>
<sequence length="141" mass="15310">MGHPEEGKGDYCYTGHKNSLSNLVGDNNASQSFLRSSTGTKNLQELSLCPPGGTLTMSETQSYILPTMSRHGATGNSEVWSLLSLCKNLPLNHNTISIELQSSLATWQTDHSDTRAAHDRSSCGQFPPQPQLSTLQSANCW</sequence>
<reference evidence="2" key="1">
    <citation type="journal article" date="2023" name="G3 (Bethesda)">
        <title>A reference genome for the long-term kleptoplast-retaining sea slug Elysia crispata morphotype clarki.</title>
        <authorList>
            <person name="Eastman K.E."/>
            <person name="Pendleton A.L."/>
            <person name="Shaikh M.A."/>
            <person name="Suttiyut T."/>
            <person name="Ogas R."/>
            <person name="Tomko P."/>
            <person name="Gavelis G."/>
            <person name="Widhalm J.R."/>
            <person name="Wisecaver J.H."/>
        </authorList>
    </citation>
    <scope>NUCLEOTIDE SEQUENCE</scope>
    <source>
        <strain evidence="2">ECLA1</strain>
    </source>
</reference>
<accession>A0AAE1DSI1</accession>
<keyword evidence="3" id="KW-1185">Reference proteome</keyword>
<feature type="compositionally biased region" description="Basic and acidic residues" evidence="1">
    <location>
        <begin position="111"/>
        <end position="121"/>
    </location>
</feature>
<organism evidence="2 3">
    <name type="scientific">Elysia crispata</name>
    <name type="common">lettuce slug</name>
    <dbReference type="NCBI Taxonomy" id="231223"/>
    <lineage>
        <taxon>Eukaryota</taxon>
        <taxon>Metazoa</taxon>
        <taxon>Spiralia</taxon>
        <taxon>Lophotrochozoa</taxon>
        <taxon>Mollusca</taxon>
        <taxon>Gastropoda</taxon>
        <taxon>Heterobranchia</taxon>
        <taxon>Euthyneura</taxon>
        <taxon>Panpulmonata</taxon>
        <taxon>Sacoglossa</taxon>
        <taxon>Placobranchoidea</taxon>
        <taxon>Plakobranchidae</taxon>
        <taxon>Elysia</taxon>
    </lineage>
</organism>
<gene>
    <name evidence="2" type="ORF">RRG08_064852</name>
</gene>
<feature type="region of interest" description="Disordered" evidence="1">
    <location>
        <begin position="111"/>
        <end position="141"/>
    </location>
</feature>
<dbReference type="EMBL" id="JAWDGP010002765">
    <property type="protein sequence ID" value="KAK3780043.1"/>
    <property type="molecule type" value="Genomic_DNA"/>
</dbReference>
<dbReference type="Proteomes" id="UP001283361">
    <property type="component" value="Unassembled WGS sequence"/>
</dbReference>
<feature type="compositionally biased region" description="Polar residues" evidence="1">
    <location>
        <begin position="131"/>
        <end position="141"/>
    </location>
</feature>